<reference evidence="5 6" key="1">
    <citation type="journal article" date="2016" name="Int. J. Syst. Evol. Microbiol.">
        <title>Labrenzia salina sp. nov., isolated from the rhizosphere of the halophyte Arthrocnemum macrostachyum.</title>
        <authorList>
            <person name="Camacho M."/>
            <person name="Redondo-Gomez S."/>
            <person name="Rodriguez-Llorente I."/>
            <person name="Rohde M."/>
            <person name="Sproer C."/>
            <person name="Schumann P."/>
            <person name="Klenk H.P."/>
            <person name="Montero-Calasanz M.D.C."/>
        </authorList>
    </citation>
    <scope>NUCLEOTIDE SEQUENCE [LARGE SCALE GENOMIC DNA]</scope>
    <source>
        <strain evidence="5 6">DSM 29163</strain>
    </source>
</reference>
<comment type="caution">
    <text evidence="5">The sequence shown here is derived from an EMBL/GenBank/DDBJ whole genome shotgun (WGS) entry which is preliminary data.</text>
</comment>
<dbReference type="Pfam" id="PF12852">
    <property type="entry name" value="Cupin_6"/>
    <property type="match status" value="1"/>
</dbReference>
<dbReference type="PANTHER" id="PTHR46796">
    <property type="entry name" value="HTH-TYPE TRANSCRIPTIONAL ACTIVATOR RHAS-RELATED"/>
    <property type="match status" value="1"/>
</dbReference>
<keyword evidence="2" id="KW-0238">DNA-binding</keyword>
<keyword evidence="6" id="KW-1185">Reference proteome</keyword>
<name>A0ABT3R8B3_9HYPH</name>
<dbReference type="Pfam" id="PF12833">
    <property type="entry name" value="HTH_18"/>
    <property type="match status" value="1"/>
</dbReference>
<evidence type="ECO:0000256" key="2">
    <source>
        <dbReference type="ARBA" id="ARBA00023125"/>
    </source>
</evidence>
<dbReference type="RefSeq" id="WP_265966226.1">
    <property type="nucleotide sequence ID" value="NZ_JAPEVI010000003.1"/>
</dbReference>
<dbReference type="Proteomes" id="UP001300261">
    <property type="component" value="Unassembled WGS sequence"/>
</dbReference>
<accession>A0ABT3R8B3</accession>
<evidence type="ECO:0000313" key="5">
    <source>
        <dbReference type="EMBL" id="MCX2725368.1"/>
    </source>
</evidence>
<keyword evidence="3" id="KW-0804">Transcription</keyword>
<dbReference type="InterPro" id="IPR018060">
    <property type="entry name" value="HTH_AraC"/>
</dbReference>
<keyword evidence="1" id="KW-0805">Transcription regulation</keyword>
<dbReference type="InterPro" id="IPR050204">
    <property type="entry name" value="AraC_XylS_family_regulators"/>
</dbReference>
<dbReference type="SMART" id="SM00342">
    <property type="entry name" value="HTH_ARAC"/>
    <property type="match status" value="1"/>
</dbReference>
<dbReference type="InterPro" id="IPR018062">
    <property type="entry name" value="HTH_AraC-typ_CS"/>
</dbReference>
<dbReference type="SUPFAM" id="SSF51182">
    <property type="entry name" value="RmlC-like cupins"/>
    <property type="match status" value="1"/>
</dbReference>
<gene>
    <name evidence="5" type="ORF">ON753_23925</name>
</gene>
<protein>
    <submittedName>
        <fullName evidence="5">AraC family transcriptional regulator</fullName>
    </submittedName>
</protein>
<dbReference type="InterPro" id="IPR032783">
    <property type="entry name" value="AraC_lig"/>
</dbReference>
<dbReference type="InterPro" id="IPR009057">
    <property type="entry name" value="Homeodomain-like_sf"/>
</dbReference>
<evidence type="ECO:0000256" key="3">
    <source>
        <dbReference type="ARBA" id="ARBA00023163"/>
    </source>
</evidence>
<dbReference type="EMBL" id="JAPEVI010000003">
    <property type="protein sequence ID" value="MCX2725368.1"/>
    <property type="molecule type" value="Genomic_DNA"/>
</dbReference>
<dbReference type="InterPro" id="IPR011051">
    <property type="entry name" value="RmlC_Cupin_sf"/>
</dbReference>
<organism evidence="5 6">
    <name type="scientific">Roseibium salinum</name>
    <dbReference type="NCBI Taxonomy" id="1604349"/>
    <lineage>
        <taxon>Bacteria</taxon>
        <taxon>Pseudomonadati</taxon>
        <taxon>Pseudomonadota</taxon>
        <taxon>Alphaproteobacteria</taxon>
        <taxon>Hyphomicrobiales</taxon>
        <taxon>Stappiaceae</taxon>
        <taxon>Roseibium</taxon>
    </lineage>
</organism>
<feature type="domain" description="HTH araC/xylS-type" evidence="4">
    <location>
        <begin position="236"/>
        <end position="334"/>
    </location>
</feature>
<evidence type="ECO:0000259" key="4">
    <source>
        <dbReference type="PROSITE" id="PS01124"/>
    </source>
</evidence>
<evidence type="ECO:0000313" key="6">
    <source>
        <dbReference type="Proteomes" id="UP001300261"/>
    </source>
</evidence>
<dbReference type="PROSITE" id="PS01124">
    <property type="entry name" value="HTH_ARAC_FAMILY_2"/>
    <property type="match status" value="1"/>
</dbReference>
<dbReference type="SUPFAM" id="SSF46689">
    <property type="entry name" value="Homeodomain-like"/>
    <property type="match status" value="2"/>
</dbReference>
<proteinExistence type="predicted"/>
<dbReference type="PROSITE" id="PS00041">
    <property type="entry name" value="HTH_ARAC_FAMILY_1"/>
    <property type="match status" value="1"/>
</dbReference>
<sequence length="339" mass="37462">MQNRADLISDVLRVVQLSGAIFFEVNARAPWISEAPRSSELLPLVMPEAQGLIEYHVMLQGEGWAEIVSEAGACERVRLEAGSVIIFPHGDAHRMGSDLALESAPDLGHFAPPDPTITLPFKLEVGEGTGNSEGTCAELICGFLGHSSKPFNPLLEALPRILHVRPRERRHDKPDDRLLELIQAAVEESHCQRIGSSAVLSRLCELIFIAAVRRYVEDLPENASGWLAAVRTPGIGKALALIHSHPARDWTLEQLAREAGMSRSVMAERFNAVVGTPPMTYLSRWRMQLAAKLMETGSLPLRAVAESVGYETEASFSRGFKRIVGMSPGQWRRRTRHRQ</sequence>
<dbReference type="Gene3D" id="1.10.10.60">
    <property type="entry name" value="Homeodomain-like"/>
    <property type="match status" value="2"/>
</dbReference>
<dbReference type="PANTHER" id="PTHR46796:SF7">
    <property type="entry name" value="ARAC FAMILY TRANSCRIPTIONAL REGULATOR"/>
    <property type="match status" value="1"/>
</dbReference>
<evidence type="ECO:0000256" key="1">
    <source>
        <dbReference type="ARBA" id="ARBA00023015"/>
    </source>
</evidence>